<protein>
    <submittedName>
        <fullName evidence="8">S-methylmethionine:proton symporter, AAT family</fullName>
    </submittedName>
</protein>
<evidence type="ECO:0000313" key="9">
    <source>
        <dbReference type="Proteomes" id="UP000030901"/>
    </source>
</evidence>
<organism evidence="8 9">
    <name type="scientific">Frischella perrara</name>
    <dbReference type="NCBI Taxonomy" id="1267021"/>
    <lineage>
        <taxon>Bacteria</taxon>
        <taxon>Pseudomonadati</taxon>
        <taxon>Pseudomonadota</taxon>
        <taxon>Gammaproteobacteria</taxon>
        <taxon>Orbales</taxon>
        <taxon>Orbaceae</taxon>
        <taxon>Frischella</taxon>
    </lineage>
</organism>
<keyword evidence="3 6" id="KW-0812">Transmembrane</keyword>
<dbReference type="PIRSF" id="PIRSF006060">
    <property type="entry name" value="AA_transporter"/>
    <property type="match status" value="1"/>
</dbReference>
<feature type="transmembrane region" description="Helical" evidence="6">
    <location>
        <begin position="254"/>
        <end position="272"/>
    </location>
</feature>
<evidence type="ECO:0000256" key="3">
    <source>
        <dbReference type="ARBA" id="ARBA00022692"/>
    </source>
</evidence>
<dbReference type="NCBIfam" id="NF008484">
    <property type="entry name" value="PRK11387.1"/>
    <property type="match status" value="1"/>
</dbReference>
<dbReference type="RefSeq" id="WP_039104289.1">
    <property type="nucleotide sequence ID" value="NZ_CP009056.1"/>
</dbReference>
<feature type="transmembrane region" description="Helical" evidence="6">
    <location>
        <begin position="136"/>
        <end position="158"/>
    </location>
</feature>
<dbReference type="PROSITE" id="PS00218">
    <property type="entry name" value="AMINO_ACID_PERMEASE_1"/>
    <property type="match status" value="1"/>
</dbReference>
<evidence type="ECO:0000313" key="8">
    <source>
        <dbReference type="EMBL" id="AJA44684.1"/>
    </source>
</evidence>
<evidence type="ECO:0000256" key="6">
    <source>
        <dbReference type="SAM" id="Phobius"/>
    </source>
</evidence>
<dbReference type="HOGENOM" id="CLU_007946_9_2_6"/>
<comment type="subcellular location">
    <subcellularLocation>
        <location evidence="1">Membrane</location>
        <topology evidence="1">Multi-pass membrane protein</topology>
    </subcellularLocation>
</comment>
<feature type="transmembrane region" description="Helical" evidence="6">
    <location>
        <begin position="371"/>
        <end position="396"/>
    </location>
</feature>
<evidence type="ECO:0000259" key="7">
    <source>
        <dbReference type="Pfam" id="PF00324"/>
    </source>
</evidence>
<feature type="domain" description="Amino acid permease/ SLC12A" evidence="7">
    <location>
        <begin position="27"/>
        <end position="462"/>
    </location>
</feature>
<dbReference type="PANTHER" id="PTHR43495">
    <property type="entry name" value="GABA PERMEASE"/>
    <property type="match status" value="1"/>
</dbReference>
<dbReference type="Gene3D" id="1.20.1740.10">
    <property type="entry name" value="Amino acid/polyamine transporter I"/>
    <property type="match status" value="1"/>
</dbReference>
<keyword evidence="9" id="KW-1185">Reference proteome</keyword>
<dbReference type="FunFam" id="1.20.1740.10:FF:000001">
    <property type="entry name" value="Amino acid permease"/>
    <property type="match status" value="1"/>
</dbReference>
<keyword evidence="2" id="KW-0813">Transport</keyword>
<evidence type="ECO:0000256" key="1">
    <source>
        <dbReference type="ARBA" id="ARBA00004141"/>
    </source>
</evidence>
<feature type="transmembrane region" description="Helical" evidence="6">
    <location>
        <begin position="211"/>
        <end position="233"/>
    </location>
</feature>
<dbReference type="GO" id="GO:0016020">
    <property type="term" value="C:membrane"/>
    <property type="evidence" value="ECO:0007669"/>
    <property type="project" value="UniProtKB-SubCell"/>
</dbReference>
<dbReference type="Pfam" id="PF00324">
    <property type="entry name" value="AA_permease"/>
    <property type="match status" value="1"/>
</dbReference>
<evidence type="ECO:0000256" key="5">
    <source>
        <dbReference type="ARBA" id="ARBA00023136"/>
    </source>
</evidence>
<dbReference type="AlphaFoldDB" id="A0A0A7RZF9"/>
<dbReference type="InterPro" id="IPR004840">
    <property type="entry name" value="Amino_acid_permease_CS"/>
</dbReference>
<dbReference type="KEGG" id="fpp:FPB0191_00858"/>
<feature type="transmembrane region" description="Helical" evidence="6">
    <location>
        <begin position="28"/>
        <end position="49"/>
    </location>
</feature>
<feature type="transmembrane region" description="Helical" evidence="6">
    <location>
        <begin position="170"/>
        <end position="191"/>
    </location>
</feature>
<reference evidence="8 9" key="1">
    <citation type="journal article" date="2014" name="Appl. Environ. Microbiol.">
        <title>Gut symbionts from distinct hosts exhibit genotoxic activity via divergent colibactin biosynthetic pathways.</title>
        <authorList>
            <person name="Engel P."/>
            <person name="Vizcaino M.I."/>
            <person name="Crawford J.M."/>
        </authorList>
    </citation>
    <scope>NUCLEOTIDE SEQUENCE [LARGE SCALE GENOMIC DNA]</scope>
    <source>
        <strain evidence="8 9">PEB0191</strain>
    </source>
</reference>
<feature type="transmembrane region" description="Helical" evidence="6">
    <location>
        <begin position="292"/>
        <end position="312"/>
    </location>
</feature>
<sequence>MVNLQKSKVSDSEKPQNRFKRSMKTRHLVMLSLGGVIGSGLFFNSGYIIATAGPAGAIIAYLIGALVVYLVMLCLGELAVSMPETGAFHTYAARYISPATGYTVAWLYWLTWAVALGSSLTAAGACMKQWFPNVDIWIWCLIFCCIIFILNVITTRFFAESEFWFSFIKVITIIVFIILGSAAIFGFIPMKDGTPAPFFSNLTASGWLPNGIWPIIMTMVAVNFAFSGTELIGIAAGETVNPEKTIPLAIKTTIIRLIIFFVGTIAVLSALLPMDQAGVVQSPFVQVFSNIGIPYVADIFNFVILTAILSAANSGLYASGRMLWSLSNQGTLPKQFAQLSPRGVPIIALSVSMLGGLLALCNSVIAPDTVFLALNAISGFAVVAVWLSICASHYFFRREYLRSGKDITLLKYKAPFYPYVPIIGFIMCLIACIGLAFDPNQRIALYCGVPFVIFCFIAYHITHNYKTKRGEIDDHH</sequence>
<proteinExistence type="predicted"/>
<dbReference type="PANTHER" id="PTHR43495:SF5">
    <property type="entry name" value="GAMMA-AMINOBUTYRIC ACID PERMEASE"/>
    <property type="match status" value="1"/>
</dbReference>
<dbReference type="GO" id="GO:0006865">
    <property type="term" value="P:amino acid transport"/>
    <property type="evidence" value="ECO:0007669"/>
    <property type="project" value="InterPro"/>
</dbReference>
<name>A0A0A7RZF9_FRIPE</name>
<dbReference type="EMBL" id="CP009056">
    <property type="protein sequence ID" value="AJA44684.1"/>
    <property type="molecule type" value="Genomic_DNA"/>
</dbReference>
<feature type="transmembrane region" description="Helical" evidence="6">
    <location>
        <begin position="416"/>
        <end position="437"/>
    </location>
</feature>
<accession>A0A0A7RZF9</accession>
<dbReference type="InterPro" id="IPR004841">
    <property type="entry name" value="AA-permease/SLC12A_dom"/>
</dbReference>
<gene>
    <name evidence="8" type="ORF">FPB0191_00858</name>
</gene>
<evidence type="ECO:0000256" key="4">
    <source>
        <dbReference type="ARBA" id="ARBA00022989"/>
    </source>
</evidence>
<dbReference type="OrthoDB" id="5297508at2"/>
<dbReference type="GO" id="GO:0055085">
    <property type="term" value="P:transmembrane transport"/>
    <property type="evidence" value="ECO:0007669"/>
    <property type="project" value="InterPro"/>
</dbReference>
<feature type="transmembrane region" description="Helical" evidence="6">
    <location>
        <begin position="55"/>
        <end position="80"/>
    </location>
</feature>
<feature type="transmembrane region" description="Helical" evidence="6">
    <location>
        <begin position="101"/>
        <end position="124"/>
    </location>
</feature>
<feature type="transmembrane region" description="Helical" evidence="6">
    <location>
        <begin position="344"/>
        <end position="365"/>
    </location>
</feature>
<keyword evidence="4 6" id="KW-1133">Transmembrane helix</keyword>
<feature type="transmembrane region" description="Helical" evidence="6">
    <location>
        <begin position="443"/>
        <end position="461"/>
    </location>
</feature>
<keyword evidence="5 6" id="KW-0472">Membrane</keyword>
<dbReference type="STRING" id="1267021.FPB0191_00858"/>
<evidence type="ECO:0000256" key="2">
    <source>
        <dbReference type="ARBA" id="ARBA00022448"/>
    </source>
</evidence>
<dbReference type="Proteomes" id="UP000030901">
    <property type="component" value="Chromosome"/>
</dbReference>